<dbReference type="Proteomes" id="UP000233293">
    <property type="component" value="Unassembled WGS sequence"/>
</dbReference>
<dbReference type="PANTHER" id="PTHR48111:SF1">
    <property type="entry name" value="TWO-COMPONENT RESPONSE REGULATOR ORR33"/>
    <property type="match status" value="1"/>
</dbReference>
<dbReference type="GO" id="GO:0006355">
    <property type="term" value="P:regulation of DNA-templated transcription"/>
    <property type="evidence" value="ECO:0007669"/>
    <property type="project" value="TreeGrafter"/>
</dbReference>
<keyword evidence="9" id="KW-1185">Reference proteome</keyword>
<dbReference type="GO" id="GO:0005829">
    <property type="term" value="C:cytosol"/>
    <property type="evidence" value="ECO:0007669"/>
    <property type="project" value="TreeGrafter"/>
</dbReference>
<dbReference type="InterPro" id="IPR039420">
    <property type="entry name" value="WalR-like"/>
</dbReference>
<dbReference type="Gene3D" id="3.40.50.2300">
    <property type="match status" value="1"/>
</dbReference>
<protein>
    <submittedName>
        <fullName evidence="8">Response regulator</fullName>
    </submittedName>
</protein>
<keyword evidence="4" id="KW-0238">DNA-binding</keyword>
<organism evidence="8 9">
    <name type="scientific">Telmatospirillum siberiense</name>
    <dbReference type="NCBI Taxonomy" id="382514"/>
    <lineage>
        <taxon>Bacteria</taxon>
        <taxon>Pseudomonadati</taxon>
        <taxon>Pseudomonadota</taxon>
        <taxon>Alphaproteobacteria</taxon>
        <taxon>Rhodospirillales</taxon>
        <taxon>Rhodospirillaceae</taxon>
        <taxon>Telmatospirillum</taxon>
    </lineage>
</organism>
<evidence type="ECO:0000256" key="5">
    <source>
        <dbReference type="ARBA" id="ARBA00023163"/>
    </source>
</evidence>
<keyword evidence="5" id="KW-0804">Transcription</keyword>
<dbReference type="EMBL" id="PIUM01000024">
    <property type="protein sequence ID" value="PKU23005.1"/>
    <property type="molecule type" value="Genomic_DNA"/>
</dbReference>
<dbReference type="InterPro" id="IPR011006">
    <property type="entry name" value="CheY-like_superfamily"/>
</dbReference>
<comment type="caution">
    <text evidence="8">The sequence shown here is derived from an EMBL/GenBank/DDBJ whole genome shotgun (WGS) entry which is preliminary data.</text>
</comment>
<dbReference type="OrthoDB" id="7060229at2"/>
<keyword evidence="1 6" id="KW-0597">Phosphoprotein</keyword>
<dbReference type="GO" id="GO:0032993">
    <property type="term" value="C:protein-DNA complex"/>
    <property type="evidence" value="ECO:0007669"/>
    <property type="project" value="TreeGrafter"/>
</dbReference>
<evidence type="ECO:0000256" key="2">
    <source>
        <dbReference type="ARBA" id="ARBA00023012"/>
    </source>
</evidence>
<evidence type="ECO:0000256" key="4">
    <source>
        <dbReference type="ARBA" id="ARBA00023125"/>
    </source>
</evidence>
<keyword evidence="2" id="KW-0902">Two-component regulatory system</keyword>
<keyword evidence="3" id="KW-0805">Transcription regulation</keyword>
<accession>A0A2N3PRH8</accession>
<evidence type="ECO:0000313" key="9">
    <source>
        <dbReference type="Proteomes" id="UP000233293"/>
    </source>
</evidence>
<feature type="modified residue" description="4-aspartylphosphate" evidence="6">
    <location>
        <position position="55"/>
    </location>
</feature>
<evidence type="ECO:0000256" key="6">
    <source>
        <dbReference type="PROSITE-ProRule" id="PRU00169"/>
    </source>
</evidence>
<dbReference type="AlphaFoldDB" id="A0A2N3PRH8"/>
<evidence type="ECO:0000259" key="7">
    <source>
        <dbReference type="PROSITE" id="PS50110"/>
    </source>
</evidence>
<dbReference type="GO" id="GO:0000976">
    <property type="term" value="F:transcription cis-regulatory region binding"/>
    <property type="evidence" value="ECO:0007669"/>
    <property type="project" value="TreeGrafter"/>
</dbReference>
<evidence type="ECO:0000256" key="1">
    <source>
        <dbReference type="ARBA" id="ARBA00022553"/>
    </source>
</evidence>
<evidence type="ECO:0000256" key="3">
    <source>
        <dbReference type="ARBA" id="ARBA00023015"/>
    </source>
</evidence>
<dbReference type="GO" id="GO:0000156">
    <property type="term" value="F:phosphorelay response regulator activity"/>
    <property type="evidence" value="ECO:0007669"/>
    <property type="project" value="TreeGrafter"/>
</dbReference>
<dbReference type="PROSITE" id="PS50110">
    <property type="entry name" value="RESPONSE_REGULATORY"/>
    <property type="match status" value="1"/>
</dbReference>
<reference evidence="9" key="1">
    <citation type="submission" date="2017-12" db="EMBL/GenBank/DDBJ databases">
        <title>Draft genome sequence of Telmatospirillum siberiense 26-4b1T, an acidotolerant peatland alphaproteobacterium potentially involved in sulfur cycling.</title>
        <authorList>
            <person name="Hausmann B."/>
            <person name="Pjevac P."/>
            <person name="Schreck K."/>
            <person name="Herbold C.W."/>
            <person name="Daims H."/>
            <person name="Wagner M."/>
            <person name="Pester M."/>
            <person name="Loy A."/>
        </authorList>
    </citation>
    <scope>NUCLEOTIDE SEQUENCE [LARGE SCALE GENOMIC DNA]</scope>
    <source>
        <strain evidence="9">26-4b1</strain>
    </source>
</reference>
<dbReference type="Pfam" id="PF00072">
    <property type="entry name" value="Response_reg"/>
    <property type="match status" value="1"/>
</dbReference>
<dbReference type="RefSeq" id="WP_101252093.1">
    <property type="nucleotide sequence ID" value="NZ_PIUM01000024.1"/>
</dbReference>
<feature type="domain" description="Response regulatory" evidence="7">
    <location>
        <begin position="5"/>
        <end position="115"/>
    </location>
</feature>
<gene>
    <name evidence="8" type="ORF">CWS72_18355</name>
</gene>
<evidence type="ECO:0000313" key="8">
    <source>
        <dbReference type="EMBL" id="PKU23005.1"/>
    </source>
</evidence>
<sequence>MKALRVLVIEDDAVIGLLLGEMLVEMGHDMCAIAATETAAVIAAGRYDPDLMIVDARLGEGSGLSAVEEIRRTGPIPHLFVSGDASRVRALRPKAVVLQKPFREAELVRAIQRVLDAAVAA</sequence>
<proteinExistence type="predicted"/>
<dbReference type="SMART" id="SM00448">
    <property type="entry name" value="REC"/>
    <property type="match status" value="1"/>
</dbReference>
<dbReference type="PANTHER" id="PTHR48111">
    <property type="entry name" value="REGULATOR OF RPOS"/>
    <property type="match status" value="1"/>
</dbReference>
<dbReference type="InterPro" id="IPR001789">
    <property type="entry name" value="Sig_transdc_resp-reg_receiver"/>
</dbReference>
<name>A0A2N3PRH8_9PROT</name>
<dbReference type="SUPFAM" id="SSF52172">
    <property type="entry name" value="CheY-like"/>
    <property type="match status" value="1"/>
</dbReference>